<keyword evidence="4" id="KW-0520">NAD</keyword>
<proteinExistence type="inferred from homology"/>
<dbReference type="InterPro" id="IPR015590">
    <property type="entry name" value="Aldehyde_DH_dom"/>
</dbReference>
<dbReference type="InterPro" id="IPR016161">
    <property type="entry name" value="Ald_DH/histidinol_DH"/>
</dbReference>
<name>A0A6A6SMD2_9PLEO</name>
<feature type="domain" description="Aldehyde dehydrogenase" evidence="8">
    <location>
        <begin position="11"/>
        <end position="441"/>
    </location>
</feature>
<reference evidence="9" key="1">
    <citation type="journal article" date="2020" name="Stud. Mycol.">
        <title>101 Dothideomycetes genomes: a test case for predicting lifestyles and emergence of pathogens.</title>
        <authorList>
            <person name="Haridas S."/>
            <person name="Albert R."/>
            <person name="Binder M."/>
            <person name="Bloem J."/>
            <person name="Labutti K."/>
            <person name="Salamov A."/>
            <person name="Andreopoulos B."/>
            <person name="Baker S."/>
            <person name="Barry K."/>
            <person name="Bills G."/>
            <person name="Bluhm B."/>
            <person name="Cannon C."/>
            <person name="Castanera R."/>
            <person name="Culley D."/>
            <person name="Daum C."/>
            <person name="Ezra D."/>
            <person name="Gonzalez J."/>
            <person name="Henrissat B."/>
            <person name="Kuo A."/>
            <person name="Liang C."/>
            <person name="Lipzen A."/>
            <person name="Lutzoni F."/>
            <person name="Magnuson J."/>
            <person name="Mondo S."/>
            <person name="Nolan M."/>
            <person name="Ohm R."/>
            <person name="Pangilinan J."/>
            <person name="Park H.-J."/>
            <person name="Ramirez L."/>
            <person name="Alfaro M."/>
            <person name="Sun H."/>
            <person name="Tritt A."/>
            <person name="Yoshinaga Y."/>
            <person name="Zwiers L.-H."/>
            <person name="Turgeon B."/>
            <person name="Goodwin S."/>
            <person name="Spatafora J."/>
            <person name="Crous P."/>
            <person name="Grigoriev I."/>
        </authorList>
    </citation>
    <scope>NUCLEOTIDE SEQUENCE</scope>
    <source>
        <strain evidence="9">CBS 122681</strain>
    </source>
</reference>
<keyword evidence="7" id="KW-0472">Membrane</keyword>
<dbReference type="FunFam" id="3.40.309.10:FF:000025">
    <property type="entry name" value="Aldehyde dehydrogenase"/>
    <property type="match status" value="1"/>
</dbReference>
<evidence type="ECO:0000256" key="6">
    <source>
        <dbReference type="PIRSR" id="PIRSR036492-1"/>
    </source>
</evidence>
<evidence type="ECO:0000256" key="1">
    <source>
        <dbReference type="ARBA" id="ARBA00009986"/>
    </source>
</evidence>
<keyword evidence="3 5" id="KW-0560">Oxidoreductase</keyword>
<organism evidence="9 10">
    <name type="scientific">Lophiostoma macrostomum CBS 122681</name>
    <dbReference type="NCBI Taxonomy" id="1314788"/>
    <lineage>
        <taxon>Eukaryota</taxon>
        <taxon>Fungi</taxon>
        <taxon>Dikarya</taxon>
        <taxon>Ascomycota</taxon>
        <taxon>Pezizomycotina</taxon>
        <taxon>Dothideomycetes</taxon>
        <taxon>Pleosporomycetidae</taxon>
        <taxon>Pleosporales</taxon>
        <taxon>Lophiostomataceae</taxon>
        <taxon>Lophiostoma</taxon>
    </lineage>
</organism>
<dbReference type="OrthoDB" id="440325at2759"/>
<evidence type="ECO:0000256" key="7">
    <source>
        <dbReference type="SAM" id="Phobius"/>
    </source>
</evidence>
<dbReference type="PANTHER" id="PTHR43570">
    <property type="entry name" value="ALDEHYDE DEHYDROGENASE"/>
    <property type="match status" value="1"/>
</dbReference>
<dbReference type="InterPro" id="IPR012394">
    <property type="entry name" value="Aldehyde_DH_NAD(P)"/>
</dbReference>
<dbReference type="EMBL" id="MU004529">
    <property type="protein sequence ID" value="KAF2648632.1"/>
    <property type="molecule type" value="Genomic_DNA"/>
</dbReference>
<evidence type="ECO:0000256" key="5">
    <source>
        <dbReference type="PIRNR" id="PIRNR036492"/>
    </source>
</evidence>
<dbReference type="SUPFAM" id="SSF53720">
    <property type="entry name" value="ALDH-like"/>
    <property type="match status" value="1"/>
</dbReference>
<dbReference type="GO" id="GO:0004029">
    <property type="term" value="F:aldehyde dehydrogenase (NAD+) activity"/>
    <property type="evidence" value="ECO:0007669"/>
    <property type="project" value="TreeGrafter"/>
</dbReference>
<feature type="active site" evidence="6">
    <location>
        <position position="256"/>
    </location>
</feature>
<evidence type="ECO:0000256" key="3">
    <source>
        <dbReference type="ARBA" id="ARBA00023002"/>
    </source>
</evidence>
<keyword evidence="7" id="KW-0812">Transmembrane</keyword>
<keyword evidence="7" id="KW-1133">Transmembrane helix</keyword>
<dbReference type="Proteomes" id="UP000799324">
    <property type="component" value="Unassembled WGS sequence"/>
</dbReference>
<dbReference type="PIRSF" id="PIRSF036492">
    <property type="entry name" value="ALDH"/>
    <property type="match status" value="1"/>
</dbReference>
<gene>
    <name evidence="9" type="ORF">K491DRAFT_670326</name>
</gene>
<dbReference type="Gene3D" id="3.40.309.10">
    <property type="entry name" value="Aldehyde Dehydrogenase, Chain A, domain 2"/>
    <property type="match status" value="1"/>
</dbReference>
<dbReference type="PANTHER" id="PTHR43570:SF11">
    <property type="entry name" value="ALDEHYDE DEHYDROGENASE"/>
    <property type="match status" value="1"/>
</dbReference>
<feature type="transmembrane region" description="Helical" evidence="7">
    <location>
        <begin position="488"/>
        <end position="514"/>
    </location>
</feature>
<dbReference type="InterPro" id="IPR016163">
    <property type="entry name" value="Ald_DH_C"/>
</dbReference>
<protein>
    <recommendedName>
        <fullName evidence="5">Aldehyde dehydrogenase</fullName>
    </recommendedName>
</protein>
<evidence type="ECO:0000256" key="2">
    <source>
        <dbReference type="ARBA" id="ARBA00022746"/>
    </source>
</evidence>
<dbReference type="CDD" id="cd07135">
    <property type="entry name" value="ALDH_F14-YMR110C"/>
    <property type="match status" value="1"/>
</dbReference>
<sequence length="520" mass="57580">MPELPPFEHTSHDTIASTCANVRASFLSHKTRPVEFRLVQLRKLYWGLKDNSDLIVEACKKDLGKPTFETYLAEVGWCMNDIIFMTKHLHAWAKDEKAEYMKLMNTLFAPKIRKDPLGAVLIIGAFNFPIQLSIGPLIGAIAAGCTAVLKPSEGSPNAAAVMQKIITEYLDPSCYTVVQGAIPETTALLDQKWDKIFYTGSANVGTIIAKKAAETLTPVTLELGGRNPAFVTKQADARLAARRLLWAKIHNAGQVCVSQNFTLIDKEILPAVIEEMKKALQEFFPQSPHKSPDYARIVNQRQFLRLKKMLDETSGKIVIGGTMDEGDLFIEPTVVVVEHMDDSLIRDESFGPLLPLLPVTDLDEAIRIANEVHDTPLGVYAFGSQKEMEKVISQTRSGGATLNDGFFHASLPTMPFGGVGTSGDGSYRGKASFDVFTHRRSIAQTPKWAEFALAIRYPPFTGTNKQQQWAKMNDMTPDFDREGRATGWVAWAMGFFGKKSIAALVVAIGIRLYLQRRAKL</sequence>
<dbReference type="AlphaFoldDB" id="A0A6A6SMD2"/>
<dbReference type="GO" id="GO:0016117">
    <property type="term" value="P:carotenoid biosynthetic process"/>
    <property type="evidence" value="ECO:0007669"/>
    <property type="project" value="UniProtKB-KW"/>
</dbReference>
<evidence type="ECO:0000256" key="4">
    <source>
        <dbReference type="ARBA" id="ARBA00023027"/>
    </source>
</evidence>
<dbReference type="InterPro" id="IPR016162">
    <property type="entry name" value="Ald_DH_N"/>
</dbReference>
<dbReference type="GO" id="GO:0006081">
    <property type="term" value="P:aldehyde metabolic process"/>
    <property type="evidence" value="ECO:0007669"/>
    <property type="project" value="InterPro"/>
</dbReference>
<dbReference type="Pfam" id="PF00171">
    <property type="entry name" value="Aldedh"/>
    <property type="match status" value="1"/>
</dbReference>
<feature type="active site" evidence="6">
    <location>
        <position position="222"/>
    </location>
</feature>
<keyword evidence="2" id="KW-0125">Carotenoid biosynthesis</keyword>
<evidence type="ECO:0000313" key="10">
    <source>
        <dbReference type="Proteomes" id="UP000799324"/>
    </source>
</evidence>
<accession>A0A6A6SMD2</accession>
<keyword evidence="10" id="KW-1185">Reference proteome</keyword>
<dbReference type="GO" id="GO:0005737">
    <property type="term" value="C:cytoplasm"/>
    <property type="evidence" value="ECO:0007669"/>
    <property type="project" value="TreeGrafter"/>
</dbReference>
<comment type="similarity">
    <text evidence="1 5">Belongs to the aldehyde dehydrogenase family.</text>
</comment>
<dbReference type="FunFam" id="3.40.605.10:FF:000004">
    <property type="entry name" value="Aldehyde dehydrogenase"/>
    <property type="match status" value="1"/>
</dbReference>
<evidence type="ECO:0000259" key="8">
    <source>
        <dbReference type="Pfam" id="PF00171"/>
    </source>
</evidence>
<evidence type="ECO:0000313" key="9">
    <source>
        <dbReference type="EMBL" id="KAF2648632.1"/>
    </source>
</evidence>
<dbReference type="Gene3D" id="3.40.605.10">
    <property type="entry name" value="Aldehyde Dehydrogenase, Chain A, domain 1"/>
    <property type="match status" value="1"/>
</dbReference>